<evidence type="ECO:0000256" key="9">
    <source>
        <dbReference type="SAM" id="SignalP"/>
    </source>
</evidence>
<dbReference type="GO" id="GO:0052040">
    <property type="term" value="P:symbiont-mediated perturbation of host programmed cell death"/>
    <property type="evidence" value="ECO:0007669"/>
    <property type="project" value="UniProtKB-UniRule"/>
</dbReference>
<protein>
    <recommendedName>
        <fullName evidence="6">Elicitin</fullName>
    </recommendedName>
</protein>
<evidence type="ECO:0000256" key="8">
    <source>
        <dbReference type="SAM" id="Phobius"/>
    </source>
</evidence>
<dbReference type="AlphaFoldDB" id="A0A9W6UCM3"/>
<keyword evidence="8" id="KW-1133">Transmembrane helix</keyword>
<feature type="region of interest" description="Disordered" evidence="7">
    <location>
        <begin position="120"/>
        <end position="147"/>
    </location>
</feature>
<evidence type="ECO:0000256" key="5">
    <source>
        <dbReference type="ARBA" id="ARBA00023157"/>
    </source>
</evidence>
<evidence type="ECO:0000256" key="2">
    <source>
        <dbReference type="ARBA" id="ARBA00009544"/>
    </source>
</evidence>
<keyword evidence="3 6" id="KW-0964">Secreted</keyword>
<dbReference type="EMBL" id="BSXW01000852">
    <property type="protein sequence ID" value="GMF30630.1"/>
    <property type="molecule type" value="Genomic_DNA"/>
</dbReference>
<dbReference type="Gene3D" id="1.10.239.10">
    <property type="entry name" value="Elicitin domain"/>
    <property type="match status" value="1"/>
</dbReference>
<evidence type="ECO:0000256" key="1">
    <source>
        <dbReference type="ARBA" id="ARBA00004613"/>
    </source>
</evidence>
<accession>A0A9W6UCM3</accession>
<evidence type="ECO:0000313" key="10">
    <source>
        <dbReference type="EMBL" id="GMF30630.1"/>
    </source>
</evidence>
<feature type="signal peptide" evidence="9">
    <location>
        <begin position="1"/>
        <end position="23"/>
    </location>
</feature>
<dbReference type="InterPro" id="IPR002200">
    <property type="entry name" value="Elicitin"/>
</dbReference>
<keyword evidence="8" id="KW-0472">Membrane</keyword>
<gene>
    <name evidence="10" type="ORF">Plil01_001308900</name>
</gene>
<dbReference type="OrthoDB" id="124355at2759"/>
<feature type="chain" id="PRO_5040766582" description="Elicitin" evidence="9">
    <location>
        <begin position="24"/>
        <end position="176"/>
    </location>
</feature>
<feature type="transmembrane region" description="Helical" evidence="8">
    <location>
        <begin position="152"/>
        <end position="173"/>
    </location>
</feature>
<keyword evidence="11" id="KW-1185">Reference proteome</keyword>
<keyword evidence="9" id="KW-0732">Signal</keyword>
<keyword evidence="5 6" id="KW-1015">Disulfide bond</keyword>
<comment type="function">
    <text evidence="6">Induces local and distal defense responses (incompatible hypersensitive reaction) in plants from the solanaceae and cruciferae families. Elicits leaf necrosis and causes the accumulation of pathogenesis-related proteins. Might interact with the lipidic molecules of the plasma membrane.</text>
</comment>
<dbReference type="GO" id="GO:0005576">
    <property type="term" value="C:extracellular region"/>
    <property type="evidence" value="ECO:0007669"/>
    <property type="project" value="UniProtKB-SubCell"/>
</dbReference>
<dbReference type="InterPro" id="IPR036470">
    <property type="entry name" value="Elicitin_sf"/>
</dbReference>
<reference evidence="10" key="1">
    <citation type="submission" date="2023-04" db="EMBL/GenBank/DDBJ databases">
        <title>Phytophthora lilii NBRC 32176.</title>
        <authorList>
            <person name="Ichikawa N."/>
            <person name="Sato H."/>
            <person name="Tonouchi N."/>
        </authorList>
    </citation>
    <scope>NUCLEOTIDE SEQUENCE</scope>
    <source>
        <strain evidence="10">NBRC 32176</strain>
    </source>
</reference>
<proteinExistence type="inferred from homology"/>
<dbReference type="SUPFAM" id="SSF48647">
    <property type="entry name" value="Fungal elicitin"/>
    <property type="match status" value="1"/>
</dbReference>
<evidence type="ECO:0000256" key="4">
    <source>
        <dbReference type="ARBA" id="ARBA00022978"/>
    </source>
</evidence>
<dbReference type="SMART" id="SM01187">
    <property type="entry name" value="Elicitin"/>
    <property type="match status" value="1"/>
</dbReference>
<evidence type="ECO:0000313" key="11">
    <source>
        <dbReference type="Proteomes" id="UP001165083"/>
    </source>
</evidence>
<evidence type="ECO:0000256" key="7">
    <source>
        <dbReference type="SAM" id="MobiDB-lite"/>
    </source>
</evidence>
<name>A0A9W6UCM3_9STRA</name>
<evidence type="ECO:0000256" key="3">
    <source>
        <dbReference type="ARBA" id="ARBA00022525"/>
    </source>
</evidence>
<comment type="caution">
    <text evidence="10">The sequence shown here is derived from an EMBL/GenBank/DDBJ whole genome shotgun (WGS) entry which is preliminary data.</text>
</comment>
<dbReference type="Proteomes" id="UP001165083">
    <property type="component" value="Unassembled WGS sequence"/>
</dbReference>
<keyword evidence="4 6" id="KW-0928">Hypersensitive response elicitation</keyword>
<comment type="subcellular location">
    <subcellularLocation>
        <location evidence="1 6">Secreted</location>
    </subcellularLocation>
</comment>
<dbReference type="Pfam" id="PF00964">
    <property type="entry name" value="Elicitin"/>
    <property type="match status" value="1"/>
</dbReference>
<organism evidence="10 11">
    <name type="scientific">Phytophthora lilii</name>
    <dbReference type="NCBI Taxonomy" id="2077276"/>
    <lineage>
        <taxon>Eukaryota</taxon>
        <taxon>Sar</taxon>
        <taxon>Stramenopiles</taxon>
        <taxon>Oomycota</taxon>
        <taxon>Peronosporomycetes</taxon>
        <taxon>Peronosporales</taxon>
        <taxon>Peronosporaceae</taxon>
        <taxon>Phytophthora</taxon>
    </lineage>
</organism>
<keyword evidence="8" id="KW-0812">Transmembrane</keyword>
<sequence length="176" mass="17413">MNKFLSLAWAIAAAYLLADVGAAVGVCKQSELGSLLTNPNTTACASDSSVVFADLDGAPSDTQLATICETDSCLSLMAAILAIDPEDCTLPLNENLNLMSELVEPVVNKCTAMGVDVAGSSKVSSGSGVSVGDADSTASDSAASGSSSTSSAVHASSSIATSAFVLVIAALLASTQ</sequence>
<comment type="similarity">
    <text evidence="2 6">Belongs to the elicitin family.</text>
</comment>
<evidence type="ECO:0000256" key="6">
    <source>
        <dbReference type="RuleBase" id="RU368111"/>
    </source>
</evidence>